<sequence>MCGFLPPHGFWLRAPRFYAQILQNSTSNAASKSSLVTLKEMVGEGVHTFLYKEAGRIAKEVESVAEREDREDLPERYSLHFRKQASQESPEVLASA</sequence>
<feature type="compositionally biased region" description="Basic and acidic residues" evidence="1">
    <location>
        <begin position="64"/>
        <end position="78"/>
    </location>
</feature>
<name>A0A176WGL3_MARPO</name>
<dbReference type="AlphaFoldDB" id="A0A176WGL3"/>
<keyword evidence="3" id="KW-1185">Reference proteome</keyword>
<accession>A0A176WGL3</accession>
<evidence type="ECO:0000256" key="1">
    <source>
        <dbReference type="SAM" id="MobiDB-lite"/>
    </source>
</evidence>
<organism evidence="2 3">
    <name type="scientific">Marchantia polymorpha subsp. ruderalis</name>
    <dbReference type="NCBI Taxonomy" id="1480154"/>
    <lineage>
        <taxon>Eukaryota</taxon>
        <taxon>Viridiplantae</taxon>
        <taxon>Streptophyta</taxon>
        <taxon>Embryophyta</taxon>
        <taxon>Marchantiophyta</taxon>
        <taxon>Marchantiopsida</taxon>
        <taxon>Marchantiidae</taxon>
        <taxon>Marchantiales</taxon>
        <taxon>Marchantiaceae</taxon>
        <taxon>Marchantia</taxon>
    </lineage>
</organism>
<feature type="region of interest" description="Disordered" evidence="1">
    <location>
        <begin position="64"/>
        <end position="96"/>
    </location>
</feature>
<evidence type="ECO:0000313" key="3">
    <source>
        <dbReference type="Proteomes" id="UP000077202"/>
    </source>
</evidence>
<gene>
    <name evidence="2" type="ORF">AXG93_4525s1000</name>
</gene>
<comment type="caution">
    <text evidence="2">The sequence shown here is derived from an EMBL/GenBank/DDBJ whole genome shotgun (WGS) entry which is preliminary data.</text>
</comment>
<proteinExistence type="predicted"/>
<evidence type="ECO:0000313" key="2">
    <source>
        <dbReference type="EMBL" id="OAE32219.1"/>
    </source>
</evidence>
<protein>
    <submittedName>
        <fullName evidence="2">Uncharacterized protein</fullName>
    </submittedName>
</protein>
<dbReference type="EMBL" id="LVLJ01000878">
    <property type="protein sequence ID" value="OAE32219.1"/>
    <property type="molecule type" value="Genomic_DNA"/>
</dbReference>
<dbReference type="Proteomes" id="UP000077202">
    <property type="component" value="Unassembled WGS sequence"/>
</dbReference>
<reference evidence="2" key="1">
    <citation type="submission" date="2016-03" db="EMBL/GenBank/DDBJ databases">
        <title>Mechanisms controlling the formation of the plant cell surface in tip-growing cells are functionally conserved among land plants.</title>
        <authorList>
            <person name="Honkanen S."/>
            <person name="Jones V.A."/>
            <person name="Morieri G."/>
            <person name="Champion C."/>
            <person name="Hetherington A.J."/>
            <person name="Kelly S."/>
            <person name="Saint-Marcoux D."/>
            <person name="Proust H."/>
            <person name="Prescott H."/>
            <person name="Dolan L."/>
        </authorList>
    </citation>
    <scope>NUCLEOTIDE SEQUENCE [LARGE SCALE GENOMIC DNA]</scope>
    <source>
        <tissue evidence="2">Whole gametophyte</tissue>
    </source>
</reference>